<dbReference type="Proteomes" id="UP000561438">
    <property type="component" value="Unassembled WGS sequence"/>
</dbReference>
<dbReference type="SUPFAM" id="SSF89946">
    <property type="entry name" value="Hypothetical protein VC0424"/>
    <property type="match status" value="1"/>
</dbReference>
<organism evidence="3 4">
    <name type="scientific">Qipengyuania atrilutea</name>
    <dbReference type="NCBI Taxonomy" id="2744473"/>
    <lineage>
        <taxon>Bacteria</taxon>
        <taxon>Pseudomonadati</taxon>
        <taxon>Pseudomonadota</taxon>
        <taxon>Alphaproteobacteria</taxon>
        <taxon>Sphingomonadales</taxon>
        <taxon>Erythrobacteraceae</taxon>
        <taxon>Qipengyuania</taxon>
    </lineage>
</organism>
<dbReference type="Gene3D" id="3.30.70.970">
    <property type="entry name" value="RraB-like"/>
    <property type="match status" value="1"/>
</dbReference>
<keyword evidence="4" id="KW-1185">Reference proteome</keyword>
<dbReference type="RefSeq" id="WP_176266043.1">
    <property type="nucleotide sequence ID" value="NZ_JABWGV010000001.1"/>
</dbReference>
<evidence type="ECO:0000313" key="3">
    <source>
        <dbReference type="EMBL" id="NVD43740.1"/>
    </source>
</evidence>
<dbReference type="AlphaFoldDB" id="A0A850GZT2"/>
<reference evidence="3 4" key="1">
    <citation type="submission" date="2020-06" db="EMBL/GenBank/DDBJ databases">
        <title>Altererythrobacter sp. HHU K3-1.</title>
        <authorList>
            <person name="Zhang D."/>
            <person name="Xue H."/>
        </authorList>
    </citation>
    <scope>NUCLEOTIDE SEQUENCE [LARGE SCALE GENOMIC DNA]</scope>
    <source>
        <strain evidence="3 4">HHU K3-1</strain>
    </source>
</reference>
<dbReference type="Pfam" id="PF06877">
    <property type="entry name" value="RraB"/>
    <property type="match status" value="1"/>
</dbReference>
<evidence type="ECO:0000259" key="1">
    <source>
        <dbReference type="Pfam" id="PF05117"/>
    </source>
</evidence>
<feature type="domain" description="Regulator of ribonuclease activity B" evidence="2">
    <location>
        <begin position="154"/>
        <end position="247"/>
    </location>
</feature>
<dbReference type="InterPro" id="IPR009671">
    <property type="entry name" value="RraB_dom"/>
</dbReference>
<proteinExistence type="predicted"/>
<accession>A0A850GZT2</accession>
<protein>
    <submittedName>
        <fullName evidence="3">DUF695 domain-containing protein</fullName>
    </submittedName>
</protein>
<dbReference type="InterPro" id="IPR036701">
    <property type="entry name" value="RraB-like_sf"/>
</dbReference>
<evidence type="ECO:0000313" key="4">
    <source>
        <dbReference type="Proteomes" id="UP000561438"/>
    </source>
</evidence>
<evidence type="ECO:0000259" key="2">
    <source>
        <dbReference type="Pfam" id="PF06877"/>
    </source>
</evidence>
<name>A0A850GZT2_9SPHN</name>
<dbReference type="InterPro" id="IPR016097">
    <property type="entry name" value="DUF695"/>
</dbReference>
<comment type="caution">
    <text evidence="3">The sequence shown here is derived from an EMBL/GenBank/DDBJ whole genome shotgun (WGS) entry which is preliminary data.</text>
</comment>
<dbReference type="Pfam" id="PF05117">
    <property type="entry name" value="DUF695"/>
    <property type="match status" value="1"/>
</dbReference>
<gene>
    <name evidence="3" type="ORF">HUV48_01750</name>
</gene>
<dbReference type="EMBL" id="JABWGV010000001">
    <property type="protein sequence ID" value="NVD43740.1"/>
    <property type="molecule type" value="Genomic_DNA"/>
</dbReference>
<sequence>MRSTPDQSVTGNEDRWVLFNREFSDGSPIVVVGRAGNSLINERLATSHLTIVDCIAEDDLVNDWGMPQHTDRLYAIEDKLSEKLEALPGQAFHIASVTGNGARRIFFLHDEPVDFSTIISGLAAEGYRFASSAAAYSEKLHNLIVPNAVDCQLDADRQVIASLSENGDDVDTPRKTDFWFFGNSTSLKGLAADLEPWGFNIDRWMTEESGAVLTCQTSVNLTSFQQLTPVLVAAAEKRQVVYDGWETVVVGSDGIVSESEQFQKPTSMFTKLFGAKKN</sequence>
<feature type="domain" description="DUF695" evidence="1">
    <location>
        <begin position="67"/>
        <end position="127"/>
    </location>
</feature>